<dbReference type="PANTHER" id="PTHR46394:SF1">
    <property type="entry name" value="PNPLA DOMAIN-CONTAINING PROTEIN"/>
    <property type="match status" value="1"/>
</dbReference>
<dbReference type="PROSITE" id="PS51635">
    <property type="entry name" value="PNPLA"/>
    <property type="match status" value="1"/>
</dbReference>
<feature type="domain" description="PNPLA" evidence="2">
    <location>
        <begin position="15"/>
        <end position="203"/>
    </location>
</feature>
<reference evidence="3" key="1">
    <citation type="journal article" date="2020" name="Nature">
        <title>Giant virus diversity and host interactions through global metagenomics.</title>
        <authorList>
            <person name="Schulz F."/>
            <person name="Roux S."/>
            <person name="Paez-Espino D."/>
            <person name="Jungbluth S."/>
            <person name="Walsh D.A."/>
            <person name="Denef V.J."/>
            <person name="McMahon K.D."/>
            <person name="Konstantinidis K.T."/>
            <person name="Eloe-Fadrosh E.A."/>
            <person name="Kyrpides N.C."/>
            <person name="Woyke T."/>
        </authorList>
    </citation>
    <scope>NUCLEOTIDE SEQUENCE</scope>
    <source>
        <strain evidence="3">GVMAG-M-3300023184-89</strain>
    </source>
</reference>
<dbReference type="InterPro" id="IPR002641">
    <property type="entry name" value="PNPLA_dom"/>
</dbReference>
<evidence type="ECO:0000259" key="2">
    <source>
        <dbReference type="PROSITE" id="PS51635"/>
    </source>
</evidence>
<dbReference type="InterPro" id="IPR016035">
    <property type="entry name" value="Acyl_Trfase/lysoPLipase"/>
</dbReference>
<evidence type="ECO:0000256" key="1">
    <source>
        <dbReference type="ARBA" id="ARBA00023098"/>
    </source>
</evidence>
<sequence>MDTNVKLREYTIKHLVFSGGGPAGLINYGAVKYLAQEKVWSLANIQSIYGCSIGAYIGIIVSLGYDWEWLDDYFIKRPWEKVFSLNAQHFMDAYEQKGLLGEKILLESLKPLLCAKDLNEHCTLKELYEFNNIDIHMYTTNINSERLLKVDLSHHTHPDLTVIKALCMSTSYPLAFKPVCIDGDEDCFIDGGLLNNFPLNDCLAQPNCQPDDILAFKNVWLSTTREKITNESSIIDYMLHLMRKMQGEICTESEQREVKHMVKCVIKDLSGLNEWLLAVATESARAKLIADGEVQGKLFLQ</sequence>
<dbReference type="SUPFAM" id="SSF52151">
    <property type="entry name" value="FabD/lysophospholipase-like"/>
    <property type="match status" value="1"/>
</dbReference>
<dbReference type="Pfam" id="PF01734">
    <property type="entry name" value="Patatin"/>
    <property type="match status" value="1"/>
</dbReference>
<proteinExistence type="predicted"/>
<accession>A0A6C0IJ17</accession>
<dbReference type="AlphaFoldDB" id="A0A6C0IJ17"/>
<evidence type="ECO:0000313" key="3">
    <source>
        <dbReference type="EMBL" id="QHT92789.1"/>
    </source>
</evidence>
<name>A0A6C0IJ17_9ZZZZ</name>
<protein>
    <recommendedName>
        <fullName evidence="2">PNPLA domain-containing protein</fullName>
    </recommendedName>
</protein>
<organism evidence="3">
    <name type="scientific">viral metagenome</name>
    <dbReference type="NCBI Taxonomy" id="1070528"/>
    <lineage>
        <taxon>unclassified sequences</taxon>
        <taxon>metagenomes</taxon>
        <taxon>organismal metagenomes</taxon>
    </lineage>
</organism>
<dbReference type="GO" id="GO:0006629">
    <property type="term" value="P:lipid metabolic process"/>
    <property type="evidence" value="ECO:0007669"/>
    <property type="project" value="UniProtKB-KW"/>
</dbReference>
<dbReference type="InterPro" id="IPR052580">
    <property type="entry name" value="Lipid_Hydrolase"/>
</dbReference>
<dbReference type="Gene3D" id="3.40.1090.10">
    <property type="entry name" value="Cytosolic phospholipase A2 catalytic domain"/>
    <property type="match status" value="2"/>
</dbReference>
<keyword evidence="1" id="KW-0443">Lipid metabolism</keyword>
<dbReference type="PANTHER" id="PTHR46394">
    <property type="entry name" value="ANNEXIN"/>
    <property type="match status" value="1"/>
</dbReference>
<dbReference type="EMBL" id="MN740194">
    <property type="protein sequence ID" value="QHT92789.1"/>
    <property type="molecule type" value="Genomic_DNA"/>
</dbReference>